<organism evidence="2 3">
    <name type="scientific">Sandaracinobacteroides saxicola</name>
    <dbReference type="NCBI Taxonomy" id="2759707"/>
    <lineage>
        <taxon>Bacteria</taxon>
        <taxon>Pseudomonadati</taxon>
        <taxon>Pseudomonadota</taxon>
        <taxon>Alphaproteobacteria</taxon>
        <taxon>Sphingomonadales</taxon>
        <taxon>Sphingosinicellaceae</taxon>
        <taxon>Sandaracinobacteroides</taxon>
    </lineage>
</organism>
<gene>
    <name evidence="2" type="ORF">H3309_15345</name>
</gene>
<keyword evidence="2" id="KW-0808">Transferase</keyword>
<dbReference type="SUPFAM" id="SSF53335">
    <property type="entry name" value="S-adenosyl-L-methionine-dependent methyltransferases"/>
    <property type="match status" value="1"/>
</dbReference>
<feature type="domain" description="Methyltransferase" evidence="1">
    <location>
        <begin position="177"/>
        <end position="273"/>
    </location>
</feature>
<dbReference type="RefSeq" id="WP_182295752.1">
    <property type="nucleotide sequence ID" value="NZ_CP059851.1"/>
</dbReference>
<sequence length="346" mass="38071">MDLNLKQPGRAAMDFMVSLTAAARPLAAAWASELAAAGVTAQTLPDDLDARHERIHQALAHSRAFAVSSLAMDFASVEHGRVATAAFEDLGLEPTLAILEAKGPAAIETREGFVPPDYYRDVWFHRTTGGWDGHPQQGLIHGELIHRHYVAKNFPGDIFAQRRRVLAELPRRDYTRIFEMGSSSGHFTQALAETFPAAHITGCDISLPMLRQALRTANAHGWPWRLIQCAAEDSGLPDASFDLVTSYIILHEMPRAAIAKLFAEAFRLLEPGGHMLMSDVTPYAAQDRMAAWRADWLARHGGEPWWRESATTDLAALARDAGFIDVQSRGIDGALYPWITMATKPA</sequence>
<protein>
    <submittedName>
        <fullName evidence="2">Methyltransferase domain-containing protein</fullName>
    </submittedName>
</protein>
<dbReference type="KEGG" id="sand:H3309_15345"/>
<dbReference type="PANTHER" id="PTHR42912">
    <property type="entry name" value="METHYLTRANSFERASE"/>
    <property type="match status" value="1"/>
</dbReference>
<dbReference type="Gene3D" id="3.40.50.150">
    <property type="entry name" value="Vaccinia Virus protein VP39"/>
    <property type="match status" value="1"/>
</dbReference>
<reference evidence="2 3" key="1">
    <citation type="submission" date="2020-07" db="EMBL/GenBank/DDBJ databases">
        <title>Complete genome sequence for Sandaracinobacter sp. M6.</title>
        <authorList>
            <person name="Tang Y."/>
            <person name="Liu Q."/>
            <person name="Guo Z."/>
            <person name="Lei P."/>
            <person name="Huang B."/>
        </authorList>
    </citation>
    <scope>NUCLEOTIDE SEQUENCE [LARGE SCALE GENOMIC DNA]</scope>
    <source>
        <strain evidence="2 3">M6</strain>
    </source>
</reference>
<dbReference type="Pfam" id="PF13649">
    <property type="entry name" value="Methyltransf_25"/>
    <property type="match status" value="1"/>
</dbReference>
<keyword evidence="3" id="KW-1185">Reference proteome</keyword>
<dbReference type="InterPro" id="IPR029063">
    <property type="entry name" value="SAM-dependent_MTases_sf"/>
</dbReference>
<accession>A0A7G5IH19</accession>
<dbReference type="GO" id="GO:0008168">
    <property type="term" value="F:methyltransferase activity"/>
    <property type="evidence" value="ECO:0007669"/>
    <property type="project" value="UniProtKB-KW"/>
</dbReference>
<dbReference type="CDD" id="cd02440">
    <property type="entry name" value="AdoMet_MTases"/>
    <property type="match status" value="1"/>
</dbReference>
<name>A0A7G5IH19_9SPHN</name>
<dbReference type="Proteomes" id="UP000515292">
    <property type="component" value="Chromosome"/>
</dbReference>
<evidence type="ECO:0000313" key="3">
    <source>
        <dbReference type="Proteomes" id="UP000515292"/>
    </source>
</evidence>
<dbReference type="AlphaFoldDB" id="A0A7G5IH19"/>
<dbReference type="GO" id="GO:0032259">
    <property type="term" value="P:methylation"/>
    <property type="evidence" value="ECO:0007669"/>
    <property type="project" value="UniProtKB-KW"/>
</dbReference>
<evidence type="ECO:0000259" key="1">
    <source>
        <dbReference type="Pfam" id="PF13649"/>
    </source>
</evidence>
<proteinExistence type="predicted"/>
<keyword evidence="2" id="KW-0489">Methyltransferase</keyword>
<dbReference type="EMBL" id="CP059851">
    <property type="protein sequence ID" value="QMW22661.1"/>
    <property type="molecule type" value="Genomic_DNA"/>
</dbReference>
<evidence type="ECO:0000313" key="2">
    <source>
        <dbReference type="EMBL" id="QMW22661.1"/>
    </source>
</evidence>
<dbReference type="InterPro" id="IPR041698">
    <property type="entry name" value="Methyltransf_25"/>
</dbReference>
<dbReference type="InterPro" id="IPR050508">
    <property type="entry name" value="Methyltransf_Superfamily"/>
</dbReference>